<sequence length="167" mass="18833">MKSLVSFARKHKLLLLLIFIIVLAILVFYMNKLNYLEGATAADKHAPTKAQCNAKGMVIWNKRCQDSKYCEQNGMTLDNLSCRKSSDAECKSRGLILLNGKCRPVPVTSIIYPEGSVDTCKQRYIDVRGNVFCPNLEVNCVNLLSSRLKREPEYINMTYVNGKCSSE</sequence>
<proteinExistence type="predicted"/>
<organism evidence="2">
    <name type="scientific">viral metagenome</name>
    <dbReference type="NCBI Taxonomy" id="1070528"/>
    <lineage>
        <taxon>unclassified sequences</taxon>
        <taxon>metagenomes</taxon>
        <taxon>organismal metagenomes</taxon>
    </lineage>
</organism>
<keyword evidence="1" id="KW-0472">Membrane</keyword>
<evidence type="ECO:0000256" key="1">
    <source>
        <dbReference type="SAM" id="Phobius"/>
    </source>
</evidence>
<keyword evidence="1" id="KW-1133">Transmembrane helix</keyword>
<feature type="transmembrane region" description="Helical" evidence="1">
    <location>
        <begin position="12"/>
        <end position="30"/>
    </location>
</feature>
<reference evidence="2" key="1">
    <citation type="journal article" date="2020" name="Nature">
        <title>Giant virus diversity and host interactions through global metagenomics.</title>
        <authorList>
            <person name="Schulz F."/>
            <person name="Roux S."/>
            <person name="Paez-Espino D."/>
            <person name="Jungbluth S."/>
            <person name="Walsh D.A."/>
            <person name="Denef V.J."/>
            <person name="McMahon K.D."/>
            <person name="Konstantinidis K.T."/>
            <person name="Eloe-Fadrosh E.A."/>
            <person name="Kyrpides N.C."/>
            <person name="Woyke T."/>
        </authorList>
    </citation>
    <scope>NUCLEOTIDE SEQUENCE</scope>
    <source>
        <strain evidence="2">GVMAG-M-3300009180-1</strain>
    </source>
</reference>
<protein>
    <submittedName>
        <fullName evidence="2">Uncharacterized protein</fullName>
    </submittedName>
</protein>
<dbReference type="EMBL" id="MN739013">
    <property type="protein sequence ID" value="QHT35122.1"/>
    <property type="molecule type" value="Genomic_DNA"/>
</dbReference>
<name>A0A6C0F236_9ZZZZ</name>
<keyword evidence="1" id="KW-0812">Transmembrane</keyword>
<accession>A0A6C0F236</accession>
<dbReference type="AlphaFoldDB" id="A0A6C0F236"/>
<evidence type="ECO:0000313" key="2">
    <source>
        <dbReference type="EMBL" id="QHT35122.1"/>
    </source>
</evidence>